<dbReference type="InterPro" id="IPR001387">
    <property type="entry name" value="Cro/C1-type_HTH"/>
</dbReference>
<dbReference type="EMBL" id="DWXE01000006">
    <property type="protein sequence ID" value="HJB90255.1"/>
    <property type="molecule type" value="Genomic_DNA"/>
</dbReference>
<comment type="caution">
    <text evidence="3">The sequence shown here is derived from an EMBL/GenBank/DDBJ whole genome shotgun (WGS) entry which is preliminary data.</text>
</comment>
<dbReference type="PANTHER" id="PTHR37301:SF1">
    <property type="entry name" value="DNA-BINDING PROTEIN"/>
    <property type="match status" value="1"/>
</dbReference>
<dbReference type="Pfam" id="PF13443">
    <property type="entry name" value="HTH_26"/>
    <property type="match status" value="1"/>
</dbReference>
<evidence type="ECO:0000259" key="2">
    <source>
        <dbReference type="PROSITE" id="PS50943"/>
    </source>
</evidence>
<feature type="domain" description="HTH cro/C1-type" evidence="2">
    <location>
        <begin position="24"/>
        <end position="61"/>
    </location>
</feature>
<dbReference type="PROSITE" id="PS50943">
    <property type="entry name" value="HTH_CROC1"/>
    <property type="match status" value="1"/>
</dbReference>
<sequence>MKMSYNKLWKLLIDKQMKKSDLRKKAGISSSSLAKLTKDENVTTEVLSKICQELKCDVADIMEFVPDPSPETPDGISEGEKEPSE</sequence>
<proteinExistence type="predicted"/>
<dbReference type="SUPFAM" id="SSF47413">
    <property type="entry name" value="lambda repressor-like DNA-binding domains"/>
    <property type="match status" value="1"/>
</dbReference>
<evidence type="ECO:0000313" key="4">
    <source>
        <dbReference type="Proteomes" id="UP000886883"/>
    </source>
</evidence>
<organism evidence="3 4">
    <name type="scientific">Candidatus Eisenbergiella merdigallinarum</name>
    <dbReference type="NCBI Taxonomy" id="2838552"/>
    <lineage>
        <taxon>Bacteria</taxon>
        <taxon>Bacillati</taxon>
        <taxon>Bacillota</taxon>
        <taxon>Clostridia</taxon>
        <taxon>Lachnospirales</taxon>
        <taxon>Lachnospiraceae</taxon>
        <taxon>Eisenbergiella</taxon>
    </lineage>
</organism>
<name>A0A9D2MQR7_9FIRM</name>
<dbReference type="Gene3D" id="1.10.260.40">
    <property type="entry name" value="lambda repressor-like DNA-binding domains"/>
    <property type="match status" value="1"/>
</dbReference>
<evidence type="ECO:0000313" key="3">
    <source>
        <dbReference type="EMBL" id="HJB90255.1"/>
    </source>
</evidence>
<protein>
    <submittedName>
        <fullName evidence="3">Helix-turn-helix transcriptional regulator</fullName>
    </submittedName>
</protein>
<accession>A0A9D2MQR7</accession>
<dbReference type="PANTHER" id="PTHR37301">
    <property type="entry name" value="DNA-BINDING PROTEIN-RELATED"/>
    <property type="match status" value="1"/>
</dbReference>
<dbReference type="InterPro" id="IPR010982">
    <property type="entry name" value="Lambda_DNA-bd_dom_sf"/>
</dbReference>
<gene>
    <name evidence="3" type="ORF">H9763_02180</name>
</gene>
<dbReference type="Proteomes" id="UP000886883">
    <property type="component" value="Unassembled WGS sequence"/>
</dbReference>
<reference evidence="3" key="1">
    <citation type="journal article" date="2021" name="PeerJ">
        <title>Extensive microbial diversity within the chicken gut microbiome revealed by metagenomics and culture.</title>
        <authorList>
            <person name="Gilroy R."/>
            <person name="Ravi A."/>
            <person name="Getino M."/>
            <person name="Pursley I."/>
            <person name="Horton D.L."/>
            <person name="Alikhan N.F."/>
            <person name="Baker D."/>
            <person name="Gharbi K."/>
            <person name="Hall N."/>
            <person name="Watson M."/>
            <person name="Adriaenssens E.M."/>
            <person name="Foster-Nyarko E."/>
            <person name="Jarju S."/>
            <person name="Secka A."/>
            <person name="Antonio M."/>
            <person name="Oren A."/>
            <person name="Chaudhuri R.R."/>
            <person name="La Ragione R."/>
            <person name="Hildebrand F."/>
            <person name="Pallen M.J."/>
        </authorList>
    </citation>
    <scope>NUCLEOTIDE SEQUENCE</scope>
    <source>
        <strain evidence="3">USAMLcec3-2134</strain>
    </source>
</reference>
<reference evidence="3" key="2">
    <citation type="submission" date="2021-04" db="EMBL/GenBank/DDBJ databases">
        <authorList>
            <person name="Gilroy R."/>
        </authorList>
    </citation>
    <scope>NUCLEOTIDE SEQUENCE</scope>
    <source>
        <strain evidence="3">USAMLcec3-2134</strain>
    </source>
</reference>
<feature type="region of interest" description="Disordered" evidence="1">
    <location>
        <begin position="64"/>
        <end position="85"/>
    </location>
</feature>
<dbReference type="GO" id="GO:0003677">
    <property type="term" value="F:DNA binding"/>
    <property type="evidence" value="ECO:0007669"/>
    <property type="project" value="InterPro"/>
</dbReference>
<evidence type="ECO:0000256" key="1">
    <source>
        <dbReference type="SAM" id="MobiDB-lite"/>
    </source>
</evidence>
<dbReference type="AlphaFoldDB" id="A0A9D2MQR7"/>